<evidence type="ECO:0000313" key="8">
    <source>
        <dbReference type="Proteomes" id="UP000199462"/>
    </source>
</evidence>
<feature type="transmembrane region" description="Helical" evidence="5">
    <location>
        <begin position="128"/>
        <end position="146"/>
    </location>
</feature>
<name>A0A1I6II62_9FLAO</name>
<accession>A0A1I6II62</accession>
<dbReference type="EMBL" id="FOYX01000001">
    <property type="protein sequence ID" value="SFR66000.1"/>
    <property type="molecule type" value="Genomic_DNA"/>
</dbReference>
<evidence type="ECO:0000256" key="3">
    <source>
        <dbReference type="ARBA" id="ARBA00022989"/>
    </source>
</evidence>
<evidence type="ECO:0000256" key="4">
    <source>
        <dbReference type="ARBA" id="ARBA00023136"/>
    </source>
</evidence>
<evidence type="ECO:0000256" key="2">
    <source>
        <dbReference type="ARBA" id="ARBA00022692"/>
    </source>
</evidence>
<feature type="transmembrane region" description="Helical" evidence="5">
    <location>
        <begin position="184"/>
        <end position="205"/>
    </location>
</feature>
<keyword evidence="8" id="KW-1185">Reference proteome</keyword>
<sequence>MSRVTLQSQIKTVKKAILYMIISTFSFSLMNSFVKYLNHYPTFEIVFFRAIGSLVLGTALILIKGIPIFGNSRKLMIYRALVGLTAMSLFFMSLQYLPVGTAVSLRYLAPIYAAMFAVFLLKEKLKPIQWFLFLFAFAGVLVLKGFDQNINTTGLLLVLAASVFSGLVYVLIRKIGNSDHPLVIVNYFMFTGTVIGGLLSINNWINPEGMDWLILLSLGVFGFFGQIFMTKAFQIAKTNLVAPLKYIEVIFTIMVGIFWFGDIYSLWSLLGILMIVAALVTNVLVGKR</sequence>
<dbReference type="GO" id="GO:0016020">
    <property type="term" value="C:membrane"/>
    <property type="evidence" value="ECO:0007669"/>
    <property type="project" value="UniProtKB-SubCell"/>
</dbReference>
<feature type="transmembrane region" description="Helical" evidence="5">
    <location>
        <begin position="152"/>
        <end position="172"/>
    </location>
</feature>
<proteinExistence type="predicted"/>
<evidence type="ECO:0000256" key="5">
    <source>
        <dbReference type="SAM" id="Phobius"/>
    </source>
</evidence>
<dbReference type="Proteomes" id="UP000199462">
    <property type="component" value="Unassembled WGS sequence"/>
</dbReference>
<comment type="subcellular location">
    <subcellularLocation>
        <location evidence="1">Membrane</location>
        <topology evidence="1">Multi-pass membrane protein</topology>
    </subcellularLocation>
</comment>
<organism evidence="7 8">
    <name type="scientific">Maribacter stanieri</name>
    <dbReference type="NCBI Taxonomy" id="440514"/>
    <lineage>
        <taxon>Bacteria</taxon>
        <taxon>Pseudomonadati</taxon>
        <taxon>Bacteroidota</taxon>
        <taxon>Flavobacteriia</taxon>
        <taxon>Flavobacteriales</taxon>
        <taxon>Flavobacteriaceae</taxon>
        <taxon>Maribacter</taxon>
    </lineage>
</organism>
<feature type="transmembrane region" description="Helical" evidence="5">
    <location>
        <begin position="16"/>
        <end position="34"/>
    </location>
</feature>
<gene>
    <name evidence="7" type="ORF">SAMN04488010_1710</name>
</gene>
<dbReference type="InterPro" id="IPR037185">
    <property type="entry name" value="EmrE-like"/>
</dbReference>
<feature type="transmembrane region" description="Helical" evidence="5">
    <location>
        <begin position="240"/>
        <end position="260"/>
    </location>
</feature>
<feature type="transmembrane region" description="Helical" evidence="5">
    <location>
        <begin position="46"/>
        <end position="63"/>
    </location>
</feature>
<reference evidence="8" key="1">
    <citation type="submission" date="2016-10" db="EMBL/GenBank/DDBJ databases">
        <authorList>
            <person name="Varghese N."/>
            <person name="Submissions S."/>
        </authorList>
    </citation>
    <scope>NUCLEOTIDE SEQUENCE [LARGE SCALE GENOMIC DNA]</scope>
    <source>
        <strain evidence="8">DSM 19891</strain>
    </source>
</reference>
<feature type="transmembrane region" description="Helical" evidence="5">
    <location>
        <begin position="103"/>
        <end position="121"/>
    </location>
</feature>
<evidence type="ECO:0000256" key="1">
    <source>
        <dbReference type="ARBA" id="ARBA00004141"/>
    </source>
</evidence>
<dbReference type="Pfam" id="PF00892">
    <property type="entry name" value="EamA"/>
    <property type="match status" value="2"/>
</dbReference>
<dbReference type="Gene3D" id="1.10.3730.20">
    <property type="match status" value="1"/>
</dbReference>
<evidence type="ECO:0000313" key="7">
    <source>
        <dbReference type="EMBL" id="SFR66000.1"/>
    </source>
</evidence>
<keyword evidence="3 5" id="KW-1133">Transmembrane helix</keyword>
<feature type="domain" description="EamA" evidence="6">
    <location>
        <begin position="15"/>
        <end position="143"/>
    </location>
</feature>
<feature type="transmembrane region" description="Helical" evidence="5">
    <location>
        <begin position="211"/>
        <end position="228"/>
    </location>
</feature>
<dbReference type="SUPFAM" id="SSF103481">
    <property type="entry name" value="Multidrug resistance efflux transporter EmrE"/>
    <property type="match status" value="2"/>
</dbReference>
<dbReference type="InterPro" id="IPR000620">
    <property type="entry name" value="EamA_dom"/>
</dbReference>
<keyword evidence="2 5" id="KW-0812">Transmembrane</keyword>
<dbReference type="AlphaFoldDB" id="A0A1I6II62"/>
<protein>
    <submittedName>
        <fullName evidence="7">EamA domain-containing membrane protein RarD</fullName>
    </submittedName>
</protein>
<evidence type="ECO:0000259" key="6">
    <source>
        <dbReference type="Pfam" id="PF00892"/>
    </source>
</evidence>
<feature type="transmembrane region" description="Helical" evidence="5">
    <location>
        <begin position="266"/>
        <end position="285"/>
    </location>
</feature>
<dbReference type="PANTHER" id="PTHR22911">
    <property type="entry name" value="ACYL-MALONYL CONDENSING ENZYME-RELATED"/>
    <property type="match status" value="1"/>
</dbReference>
<feature type="transmembrane region" description="Helical" evidence="5">
    <location>
        <begin position="75"/>
        <end position="97"/>
    </location>
</feature>
<feature type="domain" description="EamA" evidence="6">
    <location>
        <begin position="153"/>
        <end position="281"/>
    </location>
</feature>
<dbReference type="PANTHER" id="PTHR22911:SF6">
    <property type="entry name" value="SOLUTE CARRIER FAMILY 35 MEMBER G1"/>
    <property type="match status" value="1"/>
</dbReference>
<keyword evidence="4 5" id="KW-0472">Membrane</keyword>